<evidence type="ECO:0000256" key="3">
    <source>
        <dbReference type="ARBA" id="ARBA00023219"/>
    </source>
</evidence>
<dbReference type="EMBL" id="BK014888">
    <property type="protein sequence ID" value="DAD80782.1"/>
    <property type="molecule type" value="Genomic_DNA"/>
</dbReference>
<evidence type="ECO:0000256" key="1">
    <source>
        <dbReference type="ARBA" id="ARBA00022950"/>
    </source>
</evidence>
<keyword evidence="3" id="KW-0231">Viral genome packaging</keyword>
<proteinExistence type="predicted"/>
<keyword evidence="2" id="KW-1171">Viral genome ejection through host cell envelope</keyword>
<dbReference type="InterPro" id="IPR006944">
    <property type="entry name" value="Phage/GTA_portal"/>
</dbReference>
<keyword evidence="2" id="KW-1162">Viral penetration into host cytoplasm</keyword>
<dbReference type="Pfam" id="PF04860">
    <property type="entry name" value="Phage_portal"/>
    <property type="match status" value="1"/>
</dbReference>
<sequence>MASISDRFKNAWNALVDKQDNYSRNLNNYGAGSYYRPDKAMVISGSERTIMTSITNRISVDVSLTKFEHCRVDDNNNFSESIDSTLNECLKLEANKDQTSQQFMIDLISSMLEEGVVAVVPIDTSCSIINNNSFEIYSMRVAKIIEWYPDNIKVNVYNDRTGNKEDIILPKRSVAIIENPFYQVMNSPNSTLKRLTYKLSLLDQSDAKNNSSKLDMIIKLPYTIKSDSQKERAQERKANIEDQLNNSKYGIAYIDATEQITQLNRPIENALLPQIESLTKTLYDQLSMDATILNGTATADTMTNYYNRVVTPIINAVTLEFTRKFLTRTARSQKQAIMAFQKPFSYLTVTQIAGLVDSLSRNEVLTGNEFRQALGFKPSSEPSADELRNKNLIDMSQVQNGGDPQYYQDQQYPDQQYYPEEEQDYGYSPQQY</sequence>
<feature type="region of interest" description="Disordered" evidence="4">
    <location>
        <begin position="376"/>
        <end position="432"/>
    </location>
</feature>
<keyword evidence="1" id="KW-0118">Viral capsid assembly</keyword>
<reference evidence="5" key="1">
    <citation type="journal article" date="2021" name="Proc. Natl. Acad. Sci. U.S.A.">
        <title>A Catalog of Tens of Thousands of Viruses from Human Metagenomes Reveals Hidden Associations with Chronic Diseases.</title>
        <authorList>
            <person name="Tisza M.J."/>
            <person name="Buck C.B."/>
        </authorList>
    </citation>
    <scope>NUCLEOTIDE SEQUENCE</scope>
    <source>
        <strain evidence="5">CtWuM9</strain>
    </source>
</reference>
<evidence type="ECO:0000256" key="4">
    <source>
        <dbReference type="SAM" id="MobiDB-lite"/>
    </source>
</evidence>
<organism evidence="5">
    <name type="scientific">Siphoviridae sp. ctWuM9</name>
    <dbReference type="NCBI Taxonomy" id="2826364"/>
    <lineage>
        <taxon>Viruses</taxon>
        <taxon>Duplodnaviria</taxon>
        <taxon>Heunggongvirae</taxon>
        <taxon>Uroviricota</taxon>
        <taxon>Caudoviricetes</taxon>
    </lineage>
</organism>
<accession>A0A8S5MEU7</accession>
<name>A0A8S5MEU7_9CAUD</name>
<feature type="compositionally biased region" description="Low complexity" evidence="4">
    <location>
        <begin position="401"/>
        <end position="418"/>
    </location>
</feature>
<evidence type="ECO:0000313" key="5">
    <source>
        <dbReference type="EMBL" id="DAD80782.1"/>
    </source>
</evidence>
<keyword evidence="2" id="KW-1160">Virus entry into host cell</keyword>
<evidence type="ECO:0000256" key="2">
    <source>
        <dbReference type="ARBA" id="ARBA00023009"/>
    </source>
</evidence>
<protein>
    <submittedName>
        <fullName evidence="5">Portal protein</fullName>
    </submittedName>
</protein>
<keyword evidence="1" id="KW-1188">Viral release from host cell</keyword>